<dbReference type="PANTHER" id="PTHR35526">
    <property type="entry name" value="ANTI-SIGMA-F FACTOR RSBW-RELATED"/>
    <property type="match status" value="1"/>
</dbReference>
<reference evidence="2 3" key="1">
    <citation type="submission" date="2018-06" db="EMBL/GenBank/DDBJ databases">
        <title>Streptomyces reniochalinae sp. nov. and Streptomyces diacarnus sp. nov. from marine sponges.</title>
        <authorList>
            <person name="Li L."/>
        </authorList>
    </citation>
    <scope>NUCLEOTIDE SEQUENCE [LARGE SCALE GENOMIC DNA]</scope>
    <source>
        <strain evidence="2 3">LHW51701</strain>
    </source>
</reference>
<dbReference type="RefSeq" id="WP_114024097.1">
    <property type="nucleotide sequence ID" value="NZ_QOIN01000048.1"/>
</dbReference>
<organism evidence="2 3">
    <name type="scientific">Streptomyces diacarni</name>
    <dbReference type="NCBI Taxonomy" id="2800381"/>
    <lineage>
        <taxon>Bacteria</taxon>
        <taxon>Bacillati</taxon>
        <taxon>Actinomycetota</taxon>
        <taxon>Actinomycetes</taxon>
        <taxon>Kitasatosporales</taxon>
        <taxon>Streptomycetaceae</taxon>
        <taxon>Streptomyces</taxon>
    </lineage>
</organism>
<proteinExistence type="predicted"/>
<dbReference type="AlphaFoldDB" id="A0A367EPE8"/>
<dbReference type="InterPro" id="IPR036890">
    <property type="entry name" value="HATPase_C_sf"/>
</dbReference>
<dbReference type="Gene3D" id="3.30.565.10">
    <property type="entry name" value="Histidine kinase-like ATPase, C-terminal domain"/>
    <property type="match status" value="1"/>
</dbReference>
<evidence type="ECO:0000313" key="3">
    <source>
        <dbReference type="Proteomes" id="UP000252914"/>
    </source>
</evidence>
<dbReference type="CDD" id="cd16936">
    <property type="entry name" value="HATPase_RsbW-like"/>
    <property type="match status" value="1"/>
</dbReference>
<accession>A0A367EPE8</accession>
<comment type="caution">
    <text evidence="2">The sequence shown here is derived from an EMBL/GenBank/DDBJ whole genome shotgun (WGS) entry which is preliminary data.</text>
</comment>
<dbReference type="InterPro" id="IPR050267">
    <property type="entry name" value="Anti-sigma-factor_SerPK"/>
</dbReference>
<evidence type="ECO:0000313" key="2">
    <source>
        <dbReference type="EMBL" id="RCG19843.1"/>
    </source>
</evidence>
<name>A0A367EPE8_9ACTN</name>
<keyword evidence="2" id="KW-0547">Nucleotide-binding</keyword>
<dbReference type="PANTHER" id="PTHR35526:SF3">
    <property type="entry name" value="ANTI-SIGMA-F FACTOR RSBW"/>
    <property type="match status" value="1"/>
</dbReference>
<sequence>MHNAARTIPTSIPSPVHEFSQLFSSTRRGARLARLMGVQRLADWGWPYDSDVSVRAALLIGELTANAVLHGCVPSGRLAGRDFQLRLTLGPGLLLPRTLRVEVADGRGERWPTPSESATAPRPLPGADEESGRGLCLVEAVAARWGVADRPPSGKTVWAELRLGVGPTGGRRRLLTPPAAPGCPPR</sequence>
<protein>
    <submittedName>
        <fullName evidence="2">ATP-binding protein</fullName>
    </submittedName>
</protein>
<feature type="region of interest" description="Disordered" evidence="1">
    <location>
        <begin position="105"/>
        <end position="131"/>
    </location>
</feature>
<dbReference type="GO" id="GO:0005524">
    <property type="term" value="F:ATP binding"/>
    <property type="evidence" value="ECO:0007669"/>
    <property type="project" value="UniProtKB-KW"/>
</dbReference>
<keyword evidence="2" id="KW-0067">ATP-binding</keyword>
<keyword evidence="3" id="KW-1185">Reference proteome</keyword>
<dbReference type="Proteomes" id="UP000252914">
    <property type="component" value="Unassembled WGS sequence"/>
</dbReference>
<dbReference type="EMBL" id="QOIN01000048">
    <property type="protein sequence ID" value="RCG19843.1"/>
    <property type="molecule type" value="Genomic_DNA"/>
</dbReference>
<evidence type="ECO:0000256" key="1">
    <source>
        <dbReference type="SAM" id="MobiDB-lite"/>
    </source>
</evidence>
<gene>
    <name evidence="2" type="ORF">DTL70_24395</name>
</gene>